<keyword evidence="2" id="KW-0808">Transferase</keyword>
<dbReference type="Gene3D" id="3.40.50.150">
    <property type="entry name" value="Vaccinia Virus protein VP39"/>
    <property type="match status" value="1"/>
</dbReference>
<protein>
    <submittedName>
        <fullName evidence="2">S-adenosylmethionine-diacylgycerolhomoserine-N-methlytransferase</fullName>
    </submittedName>
</protein>
<dbReference type="Proteomes" id="UP000199423">
    <property type="component" value="Unassembled WGS sequence"/>
</dbReference>
<feature type="domain" description="Methyltransferase" evidence="1">
    <location>
        <begin position="50"/>
        <end position="150"/>
    </location>
</feature>
<reference evidence="3" key="1">
    <citation type="submission" date="2016-10" db="EMBL/GenBank/DDBJ databases">
        <authorList>
            <person name="Varghese N."/>
            <person name="Submissions S."/>
        </authorList>
    </citation>
    <scope>NUCLEOTIDE SEQUENCE [LARGE SCALE GENOMIC DNA]</scope>
    <source>
        <strain evidence="3">DSM 1565</strain>
    </source>
</reference>
<dbReference type="CDD" id="cd02440">
    <property type="entry name" value="AdoMet_MTases"/>
    <property type="match status" value="1"/>
</dbReference>
<evidence type="ECO:0000313" key="2">
    <source>
        <dbReference type="EMBL" id="SFV27365.1"/>
    </source>
</evidence>
<proteinExistence type="predicted"/>
<accession>A0A1I7MYF8</accession>
<dbReference type="InterPro" id="IPR041698">
    <property type="entry name" value="Methyltransf_25"/>
</dbReference>
<organism evidence="2 3">
    <name type="scientific">Hyphomicrobium facile</name>
    <dbReference type="NCBI Taxonomy" id="51670"/>
    <lineage>
        <taxon>Bacteria</taxon>
        <taxon>Pseudomonadati</taxon>
        <taxon>Pseudomonadota</taxon>
        <taxon>Alphaproteobacteria</taxon>
        <taxon>Hyphomicrobiales</taxon>
        <taxon>Hyphomicrobiaceae</taxon>
        <taxon>Hyphomicrobium</taxon>
    </lineage>
</organism>
<dbReference type="STRING" id="51670.SAMN04488557_0743"/>
<dbReference type="Pfam" id="PF13649">
    <property type="entry name" value="Methyltransf_25"/>
    <property type="match status" value="1"/>
</dbReference>
<dbReference type="OrthoDB" id="5298787at2"/>
<dbReference type="SUPFAM" id="SSF53335">
    <property type="entry name" value="S-adenosyl-L-methionine-dependent methyltransferases"/>
    <property type="match status" value="1"/>
</dbReference>
<dbReference type="EMBL" id="FPCH01000001">
    <property type="protein sequence ID" value="SFV27365.1"/>
    <property type="molecule type" value="Genomic_DNA"/>
</dbReference>
<name>A0A1I7MYF8_9HYPH</name>
<sequence length="228" mass="25385">MTAATNTTAASAMDGMYRHQRYIYDLTRRYYLLGRDQLINELDPPVPGSVLEIGCGTARNLLRAAHLYPATQFYGLDVSEEMLKTARAAIDRSHVGDAITVAQADATTFSPAELFGIRKFDRIFISYALSMIPPWEAVIDRAVTQLAPRGELHIVDFGTMASMPPLPRRAMRAWLARFSVTPRLDLESTINETAKRHGRTASFSQGRFDYSAIARIGICSRKPQSAQN</sequence>
<dbReference type="RefSeq" id="WP_092864343.1">
    <property type="nucleotide sequence ID" value="NZ_FPCH01000001.1"/>
</dbReference>
<dbReference type="GO" id="GO:0016740">
    <property type="term" value="F:transferase activity"/>
    <property type="evidence" value="ECO:0007669"/>
    <property type="project" value="UniProtKB-KW"/>
</dbReference>
<dbReference type="InterPro" id="IPR029063">
    <property type="entry name" value="SAM-dependent_MTases_sf"/>
</dbReference>
<dbReference type="AlphaFoldDB" id="A0A1I7MYF8"/>
<evidence type="ECO:0000313" key="3">
    <source>
        <dbReference type="Proteomes" id="UP000199423"/>
    </source>
</evidence>
<evidence type="ECO:0000259" key="1">
    <source>
        <dbReference type="Pfam" id="PF13649"/>
    </source>
</evidence>
<dbReference type="PANTHER" id="PTHR47473:SF1">
    <property type="entry name" value="METHYLTRANSFERASE DOMAIN-CONTAINING PROTEIN"/>
    <property type="match status" value="1"/>
</dbReference>
<keyword evidence="3" id="KW-1185">Reference proteome</keyword>
<gene>
    <name evidence="2" type="ORF">SAMN04488557_0743</name>
</gene>
<dbReference type="PANTHER" id="PTHR47473">
    <property type="entry name" value="BTA1P"/>
    <property type="match status" value="1"/>
</dbReference>